<sequence length="511" mass="57775">MLDKGNDMNVLVIWGHPRKDSYCAALAKEYIRGAKEAGVNIESLVLADMRFEMSVVVPSPEDQHMEDDILKAQEWIKWADHLVFVFPTWWGNMPALLKAFLDRVLTPGFAFREIQPDAFNKLLSPRTAQLIATMDTPVLIDRLFNGAPATKSLTNATLKFCGVKPVRKMLLSPIKHSTDEKKQQWLREVYQKGRNLERGVLTPWEKFKKKITPWIQAVRLQFYPMTFFAYGIGAFAFSKLNGDFNILVFVLGYILLFLMEVIVVFSNDYYDRETDRLNRFYSPFSGGSRVLINGLISESALKKAMKILFFISCVLTAVVAFLSAAVFHQVVLMVAVLFLIAISYTAPPLKFSYRGWGEVVVGFTHSFAVILCGFVFQGGSMGVILPWLLGIPLFLSIIPAIIMGGVPDFAADKQAGKGTLAVRLGKNRAAYFAVFFVLLSVISIFFLKESDYLDEVYGNIIYLAIIHAFWLLSMLYKFIRTEKKPNRIDGIMAVSLSYIMWFALVPFIKLA</sequence>
<reference evidence="12 13" key="1">
    <citation type="submission" date="2020-08" db="EMBL/GenBank/DDBJ databases">
        <title>Sphingobacterium sp. DN00404 isolated from aquaculture water.</title>
        <authorList>
            <person name="Zhang M."/>
        </authorList>
    </citation>
    <scope>NUCLEOTIDE SEQUENCE [LARGE SCALE GENOMIC DNA]</scope>
    <source>
        <strain evidence="12 13">KCTC 32294</strain>
    </source>
</reference>
<dbReference type="Pfam" id="PF01040">
    <property type="entry name" value="UbiA"/>
    <property type="match status" value="1"/>
</dbReference>
<dbReference type="InterPro" id="IPR003680">
    <property type="entry name" value="Flavodoxin_fold"/>
</dbReference>
<keyword evidence="4" id="KW-0474">Menaquinone biosynthesis</keyword>
<dbReference type="PANTHER" id="PTHR10204:SF34">
    <property type="entry name" value="NAD(P)H DEHYDROGENASE [QUINONE] 1 ISOFORM 1"/>
    <property type="match status" value="1"/>
</dbReference>
<evidence type="ECO:0000259" key="11">
    <source>
        <dbReference type="Pfam" id="PF02525"/>
    </source>
</evidence>
<comment type="subcellular location">
    <subcellularLocation>
        <location evidence="1">Membrane</location>
        <topology evidence="1">Multi-pass membrane protein</topology>
    </subcellularLocation>
</comment>
<organism evidence="12 13">
    <name type="scientific">Sphingobacterium arenae</name>
    <dbReference type="NCBI Taxonomy" id="1280598"/>
    <lineage>
        <taxon>Bacteria</taxon>
        <taxon>Pseudomonadati</taxon>
        <taxon>Bacteroidota</taxon>
        <taxon>Sphingobacteriia</taxon>
        <taxon>Sphingobacteriales</taxon>
        <taxon>Sphingobacteriaceae</taxon>
        <taxon>Sphingobacterium</taxon>
    </lineage>
</organism>
<dbReference type="EMBL" id="JACNYK010000002">
    <property type="protein sequence ID" value="MBD1425221.1"/>
    <property type="molecule type" value="Genomic_DNA"/>
</dbReference>
<feature type="transmembrane region" description="Helical" evidence="10">
    <location>
        <begin position="359"/>
        <end position="378"/>
    </location>
</feature>
<dbReference type="InterPro" id="IPR000537">
    <property type="entry name" value="UbiA_prenyltransferase"/>
</dbReference>
<dbReference type="SUPFAM" id="SSF52218">
    <property type="entry name" value="Flavoproteins"/>
    <property type="match status" value="1"/>
</dbReference>
<dbReference type="InterPro" id="IPR044878">
    <property type="entry name" value="UbiA_sf"/>
</dbReference>
<dbReference type="InterPro" id="IPR026046">
    <property type="entry name" value="UBIAD1"/>
</dbReference>
<keyword evidence="8" id="KW-0560">Oxidoreductase</keyword>
<dbReference type="CDD" id="cd13962">
    <property type="entry name" value="PT_UbiA_UBIAD1"/>
    <property type="match status" value="1"/>
</dbReference>
<gene>
    <name evidence="12" type="ORF">H8B17_06455</name>
</gene>
<proteinExistence type="inferred from homology"/>
<evidence type="ECO:0000256" key="8">
    <source>
        <dbReference type="ARBA" id="ARBA00023002"/>
    </source>
</evidence>
<feature type="transmembrane region" description="Helical" evidence="10">
    <location>
        <begin position="384"/>
        <end position="409"/>
    </location>
</feature>
<dbReference type="PANTHER" id="PTHR10204">
    <property type="entry name" value="NAD P H OXIDOREDUCTASE-RELATED"/>
    <property type="match status" value="1"/>
</dbReference>
<accession>A0ABR7Y1R6</accession>
<evidence type="ECO:0000256" key="2">
    <source>
        <dbReference type="ARBA" id="ARBA00004863"/>
    </source>
</evidence>
<evidence type="ECO:0000313" key="13">
    <source>
        <dbReference type="Proteomes" id="UP000606494"/>
    </source>
</evidence>
<feature type="transmembrane region" description="Helical" evidence="10">
    <location>
        <begin position="491"/>
        <end position="508"/>
    </location>
</feature>
<evidence type="ECO:0000256" key="4">
    <source>
        <dbReference type="ARBA" id="ARBA00022428"/>
    </source>
</evidence>
<keyword evidence="9 10" id="KW-0472">Membrane</keyword>
<evidence type="ECO:0000256" key="9">
    <source>
        <dbReference type="ARBA" id="ARBA00023136"/>
    </source>
</evidence>
<feature type="transmembrane region" description="Helical" evidence="10">
    <location>
        <begin position="307"/>
        <end position="324"/>
    </location>
</feature>
<comment type="caution">
    <text evidence="12">The sequence shown here is derived from an EMBL/GenBank/DDBJ whole genome shotgun (WGS) entry which is preliminary data.</text>
</comment>
<dbReference type="Gene3D" id="1.10.357.140">
    <property type="entry name" value="UbiA prenyltransferase"/>
    <property type="match status" value="1"/>
</dbReference>
<evidence type="ECO:0000256" key="3">
    <source>
        <dbReference type="ARBA" id="ARBA00006252"/>
    </source>
</evidence>
<evidence type="ECO:0000256" key="7">
    <source>
        <dbReference type="ARBA" id="ARBA00022989"/>
    </source>
</evidence>
<evidence type="ECO:0000256" key="6">
    <source>
        <dbReference type="ARBA" id="ARBA00022692"/>
    </source>
</evidence>
<feature type="transmembrane region" description="Helical" evidence="10">
    <location>
        <begin position="220"/>
        <end position="238"/>
    </location>
</feature>
<evidence type="ECO:0000256" key="5">
    <source>
        <dbReference type="ARBA" id="ARBA00022475"/>
    </source>
</evidence>
<name>A0ABR7Y1R6_9SPHI</name>
<feature type="transmembrane region" description="Helical" evidence="10">
    <location>
        <begin position="330"/>
        <end position="347"/>
    </location>
</feature>
<keyword evidence="13" id="KW-1185">Reference proteome</keyword>
<comment type="similarity">
    <text evidence="3">Belongs to the NAD(P)H dehydrogenase (quinone) family.</text>
</comment>
<comment type="pathway">
    <text evidence="2">Quinol/quinone metabolism; menaquinone biosynthesis.</text>
</comment>
<evidence type="ECO:0000313" key="12">
    <source>
        <dbReference type="EMBL" id="MBD1425221.1"/>
    </source>
</evidence>
<dbReference type="InterPro" id="IPR029039">
    <property type="entry name" value="Flavoprotein-like_sf"/>
</dbReference>
<feature type="transmembrane region" description="Helical" evidence="10">
    <location>
        <begin position="244"/>
        <end position="266"/>
    </location>
</feature>
<feature type="domain" description="Flavodoxin-like fold" evidence="11">
    <location>
        <begin position="8"/>
        <end position="186"/>
    </location>
</feature>
<keyword evidence="6 10" id="KW-0812">Transmembrane</keyword>
<protein>
    <submittedName>
        <fullName evidence="12">NAD(P)H-dependent oxidoreductase</fullName>
    </submittedName>
</protein>
<dbReference type="Proteomes" id="UP000606494">
    <property type="component" value="Unassembled WGS sequence"/>
</dbReference>
<dbReference type="Gene3D" id="3.40.50.360">
    <property type="match status" value="1"/>
</dbReference>
<dbReference type="InterPro" id="IPR051545">
    <property type="entry name" value="NAD(P)H_dehydrogenase_qn"/>
</dbReference>
<feature type="transmembrane region" description="Helical" evidence="10">
    <location>
        <begin position="459"/>
        <end position="479"/>
    </location>
</feature>
<keyword evidence="5" id="KW-1003">Cell membrane</keyword>
<evidence type="ECO:0000256" key="1">
    <source>
        <dbReference type="ARBA" id="ARBA00004141"/>
    </source>
</evidence>
<keyword evidence="7 10" id="KW-1133">Transmembrane helix</keyword>
<evidence type="ECO:0000256" key="10">
    <source>
        <dbReference type="SAM" id="Phobius"/>
    </source>
</evidence>
<feature type="transmembrane region" description="Helical" evidence="10">
    <location>
        <begin position="429"/>
        <end position="447"/>
    </location>
</feature>
<dbReference type="Pfam" id="PF02525">
    <property type="entry name" value="Flavodoxin_2"/>
    <property type="match status" value="1"/>
</dbReference>